<dbReference type="InterPro" id="IPR027417">
    <property type="entry name" value="P-loop_NTPase"/>
</dbReference>
<feature type="transmembrane region" description="Helical" evidence="7">
    <location>
        <begin position="67"/>
        <end position="89"/>
    </location>
</feature>
<keyword evidence="4 10" id="KW-0067">ATP-binding</keyword>
<dbReference type="CDD" id="cd18551">
    <property type="entry name" value="ABC_6TM_LmrA_like"/>
    <property type="match status" value="1"/>
</dbReference>
<dbReference type="InterPro" id="IPR003593">
    <property type="entry name" value="AAA+_ATPase"/>
</dbReference>
<keyword evidence="5 7" id="KW-1133">Transmembrane helix</keyword>
<accession>A0ABU8HH25</accession>
<dbReference type="PANTHER" id="PTHR43394:SF1">
    <property type="entry name" value="ATP-BINDING CASSETTE SUB-FAMILY B MEMBER 10, MITOCHONDRIAL"/>
    <property type="match status" value="1"/>
</dbReference>
<feature type="transmembrane region" description="Helical" evidence="7">
    <location>
        <begin position="246"/>
        <end position="268"/>
    </location>
</feature>
<dbReference type="SUPFAM" id="SSF52540">
    <property type="entry name" value="P-loop containing nucleoside triphosphate hydrolases"/>
    <property type="match status" value="1"/>
</dbReference>
<dbReference type="Pfam" id="PF00005">
    <property type="entry name" value="ABC_tran"/>
    <property type="match status" value="1"/>
</dbReference>
<keyword evidence="2 7" id="KW-0812">Transmembrane</keyword>
<dbReference type="GO" id="GO:0005524">
    <property type="term" value="F:ATP binding"/>
    <property type="evidence" value="ECO:0007669"/>
    <property type="project" value="UniProtKB-KW"/>
</dbReference>
<gene>
    <name evidence="10" type="ORF">WAK64_15515</name>
</gene>
<keyword evidence="3" id="KW-0547">Nucleotide-binding</keyword>
<dbReference type="InterPro" id="IPR039421">
    <property type="entry name" value="Type_1_exporter"/>
</dbReference>
<keyword evidence="11" id="KW-1185">Reference proteome</keyword>
<evidence type="ECO:0000256" key="7">
    <source>
        <dbReference type="SAM" id="Phobius"/>
    </source>
</evidence>
<name>A0ABU8HH25_9BACI</name>
<evidence type="ECO:0000259" key="8">
    <source>
        <dbReference type="PROSITE" id="PS50893"/>
    </source>
</evidence>
<feature type="transmembrane region" description="Helical" evidence="7">
    <location>
        <begin position="139"/>
        <end position="159"/>
    </location>
</feature>
<feature type="transmembrane region" description="Helical" evidence="7">
    <location>
        <begin position="280"/>
        <end position="304"/>
    </location>
</feature>
<dbReference type="SMART" id="SM00382">
    <property type="entry name" value="AAA"/>
    <property type="match status" value="1"/>
</dbReference>
<feature type="transmembrane region" description="Helical" evidence="7">
    <location>
        <begin position="26"/>
        <end position="47"/>
    </location>
</feature>
<dbReference type="SUPFAM" id="SSF90123">
    <property type="entry name" value="ABC transporter transmembrane region"/>
    <property type="match status" value="1"/>
</dbReference>
<dbReference type="InterPro" id="IPR036640">
    <property type="entry name" value="ABC1_TM_sf"/>
</dbReference>
<feature type="transmembrane region" description="Helical" evidence="7">
    <location>
        <begin position="165"/>
        <end position="182"/>
    </location>
</feature>
<dbReference type="EMBL" id="JBBAXC010000013">
    <property type="protein sequence ID" value="MEI5908456.1"/>
    <property type="molecule type" value="Genomic_DNA"/>
</dbReference>
<evidence type="ECO:0000256" key="3">
    <source>
        <dbReference type="ARBA" id="ARBA00022741"/>
    </source>
</evidence>
<evidence type="ECO:0000259" key="9">
    <source>
        <dbReference type="PROSITE" id="PS50929"/>
    </source>
</evidence>
<evidence type="ECO:0000256" key="6">
    <source>
        <dbReference type="ARBA" id="ARBA00023136"/>
    </source>
</evidence>
<dbReference type="Gene3D" id="3.40.50.300">
    <property type="entry name" value="P-loop containing nucleotide triphosphate hydrolases"/>
    <property type="match status" value="1"/>
</dbReference>
<dbReference type="Pfam" id="PF00664">
    <property type="entry name" value="ABC_membrane"/>
    <property type="match status" value="1"/>
</dbReference>
<feature type="domain" description="ABC transmembrane type-1" evidence="9">
    <location>
        <begin position="28"/>
        <end position="306"/>
    </location>
</feature>
<dbReference type="PROSITE" id="PS50893">
    <property type="entry name" value="ABC_TRANSPORTER_2"/>
    <property type="match status" value="1"/>
</dbReference>
<reference evidence="10 11" key="1">
    <citation type="journal article" date="2018" name="J. Microbiol.">
        <title>Bacillus spongiae sp. nov., isolated from sponge of Jeju Island.</title>
        <authorList>
            <person name="Lee G.E."/>
            <person name="Im W.T."/>
            <person name="Park J.S."/>
        </authorList>
    </citation>
    <scope>NUCLEOTIDE SEQUENCE [LARGE SCALE GENOMIC DNA]</scope>
    <source>
        <strain evidence="10 11">135PIL107-10</strain>
    </source>
</reference>
<evidence type="ECO:0000313" key="10">
    <source>
        <dbReference type="EMBL" id="MEI5908456.1"/>
    </source>
</evidence>
<keyword evidence="6 7" id="KW-0472">Membrane</keyword>
<comment type="caution">
    <text evidence="10">The sequence shown here is derived from an EMBL/GenBank/DDBJ whole genome shotgun (WGS) entry which is preliminary data.</text>
</comment>
<dbReference type="Gene3D" id="1.20.1560.10">
    <property type="entry name" value="ABC transporter type 1, transmembrane domain"/>
    <property type="match status" value="1"/>
</dbReference>
<evidence type="ECO:0000256" key="1">
    <source>
        <dbReference type="ARBA" id="ARBA00004651"/>
    </source>
</evidence>
<evidence type="ECO:0000313" key="11">
    <source>
        <dbReference type="Proteomes" id="UP001312865"/>
    </source>
</evidence>
<dbReference type="PROSITE" id="PS50929">
    <property type="entry name" value="ABC_TM1F"/>
    <property type="match status" value="1"/>
</dbReference>
<comment type="subcellular location">
    <subcellularLocation>
        <location evidence="1">Cell membrane</location>
        <topology evidence="1">Multi-pass membrane protein</topology>
    </subcellularLocation>
</comment>
<dbReference type="PROSITE" id="PS00211">
    <property type="entry name" value="ABC_TRANSPORTER_1"/>
    <property type="match status" value="1"/>
</dbReference>
<dbReference type="InterPro" id="IPR003439">
    <property type="entry name" value="ABC_transporter-like_ATP-bd"/>
</dbReference>
<feature type="domain" description="ABC transporter" evidence="8">
    <location>
        <begin position="338"/>
        <end position="573"/>
    </location>
</feature>
<dbReference type="InterPro" id="IPR017871">
    <property type="entry name" value="ABC_transporter-like_CS"/>
</dbReference>
<evidence type="ECO:0000256" key="2">
    <source>
        <dbReference type="ARBA" id="ARBA00022692"/>
    </source>
</evidence>
<dbReference type="Proteomes" id="UP001312865">
    <property type="component" value="Unassembled WGS sequence"/>
</dbReference>
<organism evidence="10 11">
    <name type="scientific">Bacillus spongiae</name>
    <dbReference type="NCBI Taxonomy" id="2683610"/>
    <lineage>
        <taxon>Bacteria</taxon>
        <taxon>Bacillati</taxon>
        <taxon>Bacillota</taxon>
        <taxon>Bacilli</taxon>
        <taxon>Bacillales</taxon>
        <taxon>Bacillaceae</taxon>
        <taxon>Bacillus</taxon>
    </lineage>
</organism>
<proteinExistence type="predicted"/>
<protein>
    <submittedName>
        <fullName evidence="10">ABC transporter ATP-binding protein</fullName>
    </submittedName>
</protein>
<sequence length="593" mass="65633">MKETGSNKWSEFKELIFDTKPPKAKFGVAVGLSLISTLVGLGIPLFTKSLIDTVDLSNMNMMLVGGLLVAFIMQAVASGVSIYLLNVVGQHVVAQLRIRLWKKQLHLPVKFYDNHKIGELISRLTNDTSIVKGLITDHATGFFTGILSIIGSILILLYLDWKMTLIMVIAVPLTAIILIPLGRKMYKISKELQNETATFTSLLTGVLAEIRLVKASNAEKKEQKSGEASIHDLYTIGLKEAKIQAIIAPLMTLVLMALLVIVIGYGGYRVTQGDLTPGDLVAFILYLFQIVIPISAFTTFFTQLQKSMGATERMVELLEGHHEELATGITKVQMNKQLRFSQVDFQYQQDEEVLKGISFSVEPGKVTAVIGPSGSGKTTIFSMIERFYSPTSGEILLDNQPIEAFSLGAWRKEIGYVPQESPILAGTIKENIIYGVQRQVSDEEIKEAANMAYADQFIESFPQGYDTQVGERGIKLSGGQKQRIGIARALIRNPHLLLLDEATSSLDSKSEIEVQKALTNLMKGRTTIVIAHRLSTVINADQLVFLDRGNITGIGTHQELYESHSLYKQFADQQLQSINNQEVHLKESDRESN</sequence>
<evidence type="ECO:0000256" key="5">
    <source>
        <dbReference type="ARBA" id="ARBA00022989"/>
    </source>
</evidence>
<dbReference type="PANTHER" id="PTHR43394">
    <property type="entry name" value="ATP-DEPENDENT PERMEASE MDL1, MITOCHONDRIAL"/>
    <property type="match status" value="1"/>
</dbReference>
<evidence type="ECO:0000256" key="4">
    <source>
        <dbReference type="ARBA" id="ARBA00022840"/>
    </source>
</evidence>
<dbReference type="InterPro" id="IPR011527">
    <property type="entry name" value="ABC1_TM_dom"/>
</dbReference>